<dbReference type="EMBL" id="LM995447">
    <property type="protein sequence ID" value="CDZ24970.1"/>
    <property type="molecule type" value="Genomic_DNA"/>
</dbReference>
<dbReference type="PANTHER" id="PTHR48090">
    <property type="entry name" value="UNDECAPRENYL-PHOSPHATE 4-DEOXY-4-FORMAMIDO-L-ARABINOSE TRANSFERASE-RELATED"/>
    <property type="match status" value="1"/>
</dbReference>
<protein>
    <submittedName>
        <fullName evidence="3">Putative glycosyltransferase CsbB</fullName>
        <ecNumber evidence="3">2.4.-.-</ecNumber>
    </submittedName>
</protein>
<reference evidence="4" key="1">
    <citation type="submission" date="2014-07" db="EMBL/GenBank/DDBJ databases">
        <authorList>
            <person name="Wibberg D."/>
        </authorList>
    </citation>
    <scope>NUCLEOTIDE SEQUENCE [LARGE SCALE GENOMIC DNA]</scope>
    <source>
        <strain evidence="4">DG5</strain>
    </source>
</reference>
<keyword evidence="1" id="KW-0812">Transmembrane</keyword>
<feature type="transmembrane region" description="Helical" evidence="1">
    <location>
        <begin position="222"/>
        <end position="253"/>
    </location>
</feature>
<keyword evidence="1" id="KW-0472">Membrane</keyword>
<dbReference type="EC" id="2.4.-.-" evidence="3"/>
<dbReference type="PANTHER" id="PTHR48090:SF8">
    <property type="entry name" value="GLYCOSYLTRANSFERASE CSBB-RELATED"/>
    <property type="match status" value="1"/>
</dbReference>
<evidence type="ECO:0000313" key="3">
    <source>
        <dbReference type="EMBL" id="CDZ24970.1"/>
    </source>
</evidence>
<keyword evidence="3" id="KW-0808">Transferase</keyword>
<sequence>MDKLISIVVPCYNEEQAIPIFYAEVVKSLRSIPNTDYEIIFVSDGSRDNSAKEIKKIASEDKHVKYVIFSRNFGKEAAIFAGLKESRGDYTAVMDVDLQDPPYLLKQMYDILEEGYYDCVAARRVTRKGEPPIRSFFARCYYKLISKISETEIVDGCRDFRLMKRQMVDSILSVTEFNRFAKGIFSWVGFETKWLEYENVERVAGTSKWSFWKLFLYSINSIIAFSTAPLAIASVVGVVLFALSIIMIIFIFVRTLVFGDPTSGWPSLVCIILLLSGIQLLCMGIMGGYLARAYMETKKRPLYIVKETNIELKK</sequence>
<evidence type="ECO:0000256" key="1">
    <source>
        <dbReference type="SAM" id="Phobius"/>
    </source>
</evidence>
<dbReference type="InterPro" id="IPR050256">
    <property type="entry name" value="Glycosyltransferase_2"/>
</dbReference>
<dbReference type="GO" id="GO:0016757">
    <property type="term" value="F:glycosyltransferase activity"/>
    <property type="evidence" value="ECO:0007669"/>
    <property type="project" value="UniProtKB-KW"/>
</dbReference>
<accession>A0A078KUW5</accession>
<dbReference type="CDD" id="cd04187">
    <property type="entry name" value="DPM1_like_bac"/>
    <property type="match status" value="1"/>
</dbReference>
<evidence type="ECO:0000313" key="4">
    <source>
        <dbReference type="Proteomes" id="UP000032431"/>
    </source>
</evidence>
<dbReference type="STRING" id="29343.CCDG5_1873"/>
<dbReference type="OrthoDB" id="9807778at2"/>
<keyword evidence="3" id="KW-0328">Glycosyltransferase</keyword>
<keyword evidence="1" id="KW-1133">Transmembrane helix</keyword>
<dbReference type="HOGENOM" id="CLU_033536_0_1_9"/>
<name>A0A078KUW5_9FIRM</name>
<dbReference type="PATRIC" id="fig|29343.3.peg.1968"/>
<feature type="transmembrane region" description="Helical" evidence="1">
    <location>
        <begin position="265"/>
        <end position="291"/>
    </location>
</feature>
<dbReference type="AlphaFoldDB" id="A0A078KUW5"/>
<dbReference type="Gene3D" id="3.90.550.10">
    <property type="entry name" value="Spore Coat Polysaccharide Biosynthesis Protein SpsA, Chain A"/>
    <property type="match status" value="1"/>
</dbReference>
<dbReference type="SUPFAM" id="SSF53448">
    <property type="entry name" value="Nucleotide-diphospho-sugar transferases"/>
    <property type="match status" value="1"/>
</dbReference>
<dbReference type="InterPro" id="IPR029044">
    <property type="entry name" value="Nucleotide-diphossugar_trans"/>
</dbReference>
<keyword evidence="4" id="KW-1185">Reference proteome</keyword>
<evidence type="ECO:0000259" key="2">
    <source>
        <dbReference type="Pfam" id="PF00535"/>
    </source>
</evidence>
<dbReference type="Pfam" id="PF00535">
    <property type="entry name" value="Glycos_transf_2"/>
    <property type="match status" value="1"/>
</dbReference>
<dbReference type="GO" id="GO:0005886">
    <property type="term" value="C:plasma membrane"/>
    <property type="evidence" value="ECO:0007669"/>
    <property type="project" value="TreeGrafter"/>
</dbReference>
<dbReference type="InterPro" id="IPR001173">
    <property type="entry name" value="Glyco_trans_2-like"/>
</dbReference>
<proteinExistence type="predicted"/>
<gene>
    <name evidence="3" type="primary">csbB</name>
    <name evidence="3" type="ORF">CCDG5_1873</name>
</gene>
<feature type="domain" description="Glycosyltransferase 2-like" evidence="2">
    <location>
        <begin position="6"/>
        <end position="171"/>
    </location>
</feature>
<dbReference type="KEGG" id="ccel:CCDG5_1873"/>
<dbReference type="Proteomes" id="UP000032431">
    <property type="component" value="Chromosome I"/>
</dbReference>
<organism evidence="3 4">
    <name type="scientific">[Clostridium] cellulosi</name>
    <dbReference type="NCBI Taxonomy" id="29343"/>
    <lineage>
        <taxon>Bacteria</taxon>
        <taxon>Bacillati</taxon>
        <taxon>Bacillota</taxon>
        <taxon>Clostridia</taxon>
        <taxon>Eubacteriales</taxon>
        <taxon>Oscillospiraceae</taxon>
        <taxon>Oscillospiraceae incertae sedis</taxon>
    </lineage>
</organism>